<dbReference type="EMBL" id="JAKZEL010000018">
    <property type="protein sequence ID" value="KAI4535165.1"/>
    <property type="molecule type" value="Genomic_DNA"/>
</dbReference>
<protein>
    <submittedName>
        <fullName evidence="2">Uncharacterized protein</fullName>
    </submittedName>
</protein>
<feature type="region of interest" description="Disordered" evidence="1">
    <location>
        <begin position="1"/>
        <end position="23"/>
    </location>
</feature>
<comment type="caution">
    <text evidence="2">The sequence shown here is derived from an EMBL/GenBank/DDBJ whole genome shotgun (WGS) entry which is preliminary data.</text>
</comment>
<dbReference type="Proteomes" id="UP001214576">
    <property type="component" value="Unassembled WGS sequence"/>
</dbReference>
<accession>A0AAD4Y2F1</accession>
<feature type="region of interest" description="Disordered" evidence="1">
    <location>
        <begin position="226"/>
        <end position="246"/>
    </location>
</feature>
<reference evidence="2" key="1">
    <citation type="submission" date="2022-03" db="EMBL/GenBank/DDBJ databases">
        <title>Genomic analyses of argali, domestic sheep and their hybrids provide insights into chromosomal evolution, heterosis and genetic basis of agronomic traits.</title>
        <authorList>
            <person name="Li M."/>
        </authorList>
    </citation>
    <scope>NUCLEOTIDE SEQUENCE</scope>
    <source>
        <strain evidence="2">CAU-MHL-2022a</strain>
        <tissue evidence="2">Skin</tissue>
    </source>
</reference>
<organism evidence="2 3">
    <name type="scientific">Ovis ammon polii</name>
    <dbReference type="NCBI Taxonomy" id="230172"/>
    <lineage>
        <taxon>Eukaryota</taxon>
        <taxon>Metazoa</taxon>
        <taxon>Chordata</taxon>
        <taxon>Craniata</taxon>
        <taxon>Vertebrata</taxon>
        <taxon>Euteleostomi</taxon>
        <taxon>Mammalia</taxon>
        <taxon>Eutheria</taxon>
        <taxon>Laurasiatheria</taxon>
        <taxon>Artiodactyla</taxon>
        <taxon>Ruminantia</taxon>
        <taxon>Pecora</taxon>
        <taxon>Bovidae</taxon>
        <taxon>Caprinae</taxon>
        <taxon>Ovis</taxon>
    </lineage>
</organism>
<evidence type="ECO:0000256" key="1">
    <source>
        <dbReference type="SAM" id="MobiDB-lite"/>
    </source>
</evidence>
<proteinExistence type="predicted"/>
<feature type="compositionally biased region" description="Low complexity" evidence="1">
    <location>
        <begin position="148"/>
        <end position="157"/>
    </location>
</feature>
<evidence type="ECO:0000313" key="3">
    <source>
        <dbReference type="Proteomes" id="UP001214576"/>
    </source>
</evidence>
<keyword evidence="3" id="KW-1185">Reference proteome</keyword>
<evidence type="ECO:0000313" key="2">
    <source>
        <dbReference type="EMBL" id="KAI4535165.1"/>
    </source>
</evidence>
<gene>
    <name evidence="2" type="ORF">MG293_014391</name>
</gene>
<feature type="region of interest" description="Disordered" evidence="1">
    <location>
        <begin position="133"/>
        <end position="157"/>
    </location>
</feature>
<sequence>MDAPEALAEQGETSYSGLSGGRLLDRPPPLLPRRLLPAFLSAVTHGPFPPFPTLTNLCCVQVGFALRTTPVRRALGVPAPPPVQPIYIRCLPSSPSVSPPTHRFVVSSGPLNSTSSKCKKAFPLRVTQVSSGSPVARAQAPQNPAGDLPLASSGAPAAPDCERLDGGGGGATLEQYVFRRVTRRLAPAPSRDAAAWIGTWNGIGSLLGWIVGANAALPVGSAPSRALERQKGSGPRSLQKVAGTGGVGPASVGCVHTWPPCVLENFSEAPEGIHSRRLTDAH</sequence>
<name>A0AAD4Y2F1_OVIAM</name>
<dbReference type="AlphaFoldDB" id="A0AAD4Y2F1"/>